<proteinExistence type="inferred from homology"/>
<dbReference type="PROSITE" id="PS52016">
    <property type="entry name" value="TONB_DEPENDENT_REC_3"/>
    <property type="match status" value="1"/>
</dbReference>
<comment type="caution">
    <text evidence="14">The sequence shown here is derived from an EMBL/GenBank/DDBJ whole genome shotgun (WGS) entry which is preliminary data.</text>
</comment>
<keyword evidence="3 8" id="KW-1134">Transmembrane beta strand</keyword>
<dbReference type="PANTHER" id="PTHR30069:SF40">
    <property type="entry name" value="TONB-DEPENDENT RECEPTOR NMB0964-RELATED"/>
    <property type="match status" value="1"/>
</dbReference>
<comment type="similarity">
    <text evidence="8 9">Belongs to the TonB-dependent receptor family.</text>
</comment>
<keyword evidence="4 8" id="KW-0812">Transmembrane</keyword>
<dbReference type="InterPro" id="IPR036942">
    <property type="entry name" value="Beta-barrel_TonB_sf"/>
</dbReference>
<dbReference type="RefSeq" id="WP_283174311.1">
    <property type="nucleotide sequence ID" value="NZ_JAPNOA010000039.1"/>
</dbReference>
<keyword evidence="5 9" id="KW-0798">TonB box</keyword>
<dbReference type="GO" id="GO:0015344">
    <property type="term" value="F:siderophore uptake transmembrane transporter activity"/>
    <property type="evidence" value="ECO:0007669"/>
    <property type="project" value="TreeGrafter"/>
</dbReference>
<evidence type="ECO:0000313" key="15">
    <source>
        <dbReference type="Proteomes" id="UP001150830"/>
    </source>
</evidence>
<protein>
    <submittedName>
        <fullName evidence="14">TonB-dependent receptor</fullName>
    </submittedName>
</protein>
<evidence type="ECO:0000256" key="11">
    <source>
        <dbReference type="SAM" id="SignalP"/>
    </source>
</evidence>
<evidence type="ECO:0000256" key="4">
    <source>
        <dbReference type="ARBA" id="ARBA00022692"/>
    </source>
</evidence>
<evidence type="ECO:0000256" key="6">
    <source>
        <dbReference type="ARBA" id="ARBA00023136"/>
    </source>
</evidence>
<accession>A0A9X3EG29</accession>
<evidence type="ECO:0000256" key="3">
    <source>
        <dbReference type="ARBA" id="ARBA00022452"/>
    </source>
</evidence>
<dbReference type="SUPFAM" id="SSF56935">
    <property type="entry name" value="Porins"/>
    <property type="match status" value="1"/>
</dbReference>
<reference evidence="14" key="1">
    <citation type="submission" date="2022-11" db="EMBL/GenBank/DDBJ databases">
        <title>Parathalassolutuus dongxingensis gen. nov., sp. nov., a novel member of family Oceanospirillaceae isolated from a coastal shrimp pond in Guangxi, China.</title>
        <authorList>
            <person name="Chen H."/>
        </authorList>
    </citation>
    <scope>NUCLEOTIDE SEQUENCE</scope>
    <source>
        <strain evidence="14">G-43</strain>
    </source>
</reference>
<dbReference type="EMBL" id="JAPNOA010000039">
    <property type="protein sequence ID" value="MCY0966100.1"/>
    <property type="molecule type" value="Genomic_DNA"/>
</dbReference>
<evidence type="ECO:0000256" key="9">
    <source>
        <dbReference type="RuleBase" id="RU003357"/>
    </source>
</evidence>
<dbReference type="InterPro" id="IPR037066">
    <property type="entry name" value="Plug_dom_sf"/>
</dbReference>
<evidence type="ECO:0000256" key="1">
    <source>
        <dbReference type="ARBA" id="ARBA00004571"/>
    </source>
</evidence>
<dbReference type="Pfam" id="PF07715">
    <property type="entry name" value="Plug"/>
    <property type="match status" value="1"/>
</dbReference>
<comment type="subcellular location">
    <subcellularLocation>
        <location evidence="1 8">Cell outer membrane</location>
        <topology evidence="1 8">Multi-pass membrane protein</topology>
    </subcellularLocation>
</comment>
<keyword evidence="7 8" id="KW-0998">Cell outer membrane</keyword>
<keyword evidence="6 8" id="KW-0472">Membrane</keyword>
<evidence type="ECO:0000256" key="5">
    <source>
        <dbReference type="ARBA" id="ARBA00023077"/>
    </source>
</evidence>
<gene>
    <name evidence="14" type="ORF">OUO13_12975</name>
</gene>
<keyword evidence="2 8" id="KW-0813">Transport</keyword>
<keyword evidence="14" id="KW-0675">Receptor</keyword>
<sequence length="701" mass="76308">MLRYVVPGLVSALVVPACVNAGESSNPAVEEVVVTLTPGDKSPEQLAQSSAVLSGDELQRQKAASLGETLSQQAGIASSGYGAAVSRPVIRGLGGSRVAVLENGMDAVDASSISPDHAVAVQLQGASQIEVLRGPATLLYGSGAFGGVVNLVANDDQPLPEGGLTTADVQYQTVNDGTALGLRHEQEDGPWRWNARINQNRAGEYRIPSDATDDGDKRLPNSDIDLQQEVAAGGRYQFEGGSAGVELGWLKSGFGLPGHEHHHEEEDSADADHEEHEEEGAARVALVQRRVQSDLKLEAPVDGVQQLDVRLALTDYQHAEGHEGSDTEAGSKTLFERDVQALRVETLLEPIADWEHRVGVQLSHEDFAASGSEALVPETDTRIGGLFWLGEHQWQDWTWQLGARLDRQRTDPAGGSMLAASAVEDLCGFEVDDTRARVFANSSWSAGFLRDFNGGWQVASSVTSAHHAPGAEELYSCGAHDSTLTYDVGNPDLAAEKSLNLDLALRRTEGDWQGSVAVYQNRVRDFTYQSALQDNGSWVTVDEFQAYRYEQADARLTGAEAQLSWQQTEAWQWQWMADRVRGKFVEGGYLPRMPADRVGMGLNYEDDFLNGFVQGYRVLKQDRLASWGSSADGELQETSTDGYWLLNAGVGYYLVRPEAEYQLSLRANNLLNEVIRYHTSFVKDTVPQPGRNFTLGLSASF</sequence>
<dbReference type="GO" id="GO:0044718">
    <property type="term" value="P:siderophore transmembrane transport"/>
    <property type="evidence" value="ECO:0007669"/>
    <property type="project" value="TreeGrafter"/>
</dbReference>
<keyword evidence="11" id="KW-0732">Signal</keyword>
<evidence type="ECO:0000256" key="8">
    <source>
        <dbReference type="PROSITE-ProRule" id="PRU01360"/>
    </source>
</evidence>
<dbReference type="Gene3D" id="2.40.170.20">
    <property type="entry name" value="TonB-dependent receptor, beta-barrel domain"/>
    <property type="match status" value="1"/>
</dbReference>
<dbReference type="InterPro" id="IPR039426">
    <property type="entry name" value="TonB-dep_rcpt-like"/>
</dbReference>
<evidence type="ECO:0000313" key="14">
    <source>
        <dbReference type="EMBL" id="MCY0966100.1"/>
    </source>
</evidence>
<dbReference type="PANTHER" id="PTHR30069">
    <property type="entry name" value="TONB-DEPENDENT OUTER MEMBRANE RECEPTOR"/>
    <property type="match status" value="1"/>
</dbReference>
<dbReference type="Proteomes" id="UP001150830">
    <property type="component" value="Unassembled WGS sequence"/>
</dbReference>
<dbReference type="AlphaFoldDB" id="A0A9X3EG29"/>
<organism evidence="14 15">
    <name type="scientific">Parathalassolituus penaei</name>
    <dbReference type="NCBI Taxonomy" id="2997323"/>
    <lineage>
        <taxon>Bacteria</taxon>
        <taxon>Pseudomonadati</taxon>
        <taxon>Pseudomonadota</taxon>
        <taxon>Gammaproteobacteria</taxon>
        <taxon>Oceanospirillales</taxon>
        <taxon>Oceanospirillaceae</taxon>
        <taxon>Parathalassolituus</taxon>
    </lineage>
</organism>
<evidence type="ECO:0000259" key="12">
    <source>
        <dbReference type="Pfam" id="PF00593"/>
    </source>
</evidence>
<evidence type="ECO:0000259" key="13">
    <source>
        <dbReference type="Pfam" id="PF07715"/>
    </source>
</evidence>
<name>A0A9X3EG29_9GAMM</name>
<dbReference type="Pfam" id="PF00593">
    <property type="entry name" value="TonB_dep_Rec_b-barrel"/>
    <property type="match status" value="1"/>
</dbReference>
<keyword evidence="15" id="KW-1185">Reference proteome</keyword>
<feature type="domain" description="TonB-dependent receptor plug" evidence="13">
    <location>
        <begin position="44"/>
        <end position="148"/>
    </location>
</feature>
<dbReference type="InterPro" id="IPR012910">
    <property type="entry name" value="Plug_dom"/>
</dbReference>
<dbReference type="Gene3D" id="2.170.130.10">
    <property type="entry name" value="TonB-dependent receptor, plug domain"/>
    <property type="match status" value="1"/>
</dbReference>
<feature type="region of interest" description="Disordered" evidence="10">
    <location>
        <begin position="256"/>
        <end position="280"/>
    </location>
</feature>
<evidence type="ECO:0000256" key="2">
    <source>
        <dbReference type="ARBA" id="ARBA00022448"/>
    </source>
</evidence>
<evidence type="ECO:0000256" key="7">
    <source>
        <dbReference type="ARBA" id="ARBA00023237"/>
    </source>
</evidence>
<feature type="chain" id="PRO_5040941435" evidence="11">
    <location>
        <begin position="22"/>
        <end position="701"/>
    </location>
</feature>
<dbReference type="InterPro" id="IPR000531">
    <property type="entry name" value="Beta-barrel_TonB"/>
</dbReference>
<dbReference type="GO" id="GO:0009279">
    <property type="term" value="C:cell outer membrane"/>
    <property type="evidence" value="ECO:0007669"/>
    <property type="project" value="UniProtKB-SubCell"/>
</dbReference>
<feature type="signal peptide" evidence="11">
    <location>
        <begin position="1"/>
        <end position="21"/>
    </location>
</feature>
<evidence type="ECO:0000256" key="10">
    <source>
        <dbReference type="SAM" id="MobiDB-lite"/>
    </source>
</evidence>
<feature type="compositionally biased region" description="Basic and acidic residues" evidence="10">
    <location>
        <begin position="258"/>
        <end position="274"/>
    </location>
</feature>
<feature type="domain" description="TonB-dependent receptor-like beta-barrel" evidence="12">
    <location>
        <begin position="284"/>
        <end position="670"/>
    </location>
</feature>